<dbReference type="Proteomes" id="UP001519273">
    <property type="component" value="Unassembled WGS sequence"/>
</dbReference>
<organism evidence="2 3">
    <name type="scientific">Paenibacillus sediminis</name>
    <dbReference type="NCBI Taxonomy" id="664909"/>
    <lineage>
        <taxon>Bacteria</taxon>
        <taxon>Bacillati</taxon>
        <taxon>Bacillota</taxon>
        <taxon>Bacilli</taxon>
        <taxon>Bacillales</taxon>
        <taxon>Paenibacillaceae</taxon>
        <taxon>Paenibacillus</taxon>
    </lineage>
</organism>
<keyword evidence="1" id="KW-0472">Membrane</keyword>
<gene>
    <name evidence="2" type="ORF">J2Z20_003436</name>
</gene>
<comment type="caution">
    <text evidence="2">The sequence shown here is derived from an EMBL/GenBank/DDBJ whole genome shotgun (WGS) entry which is preliminary data.</text>
</comment>
<evidence type="ECO:0000313" key="2">
    <source>
        <dbReference type="EMBL" id="MBP1938514.1"/>
    </source>
</evidence>
<proteinExistence type="predicted"/>
<accession>A0ABS4H7M5</accession>
<keyword evidence="1" id="KW-1133">Transmembrane helix</keyword>
<name>A0ABS4H7M5_9BACL</name>
<protein>
    <submittedName>
        <fullName evidence="2">Uncharacterized protein</fullName>
    </submittedName>
</protein>
<feature type="transmembrane region" description="Helical" evidence="1">
    <location>
        <begin position="19"/>
        <end position="35"/>
    </location>
</feature>
<keyword evidence="1" id="KW-0812">Transmembrane</keyword>
<keyword evidence="3" id="KW-1185">Reference proteome</keyword>
<dbReference type="EMBL" id="JAGGKP010000016">
    <property type="protein sequence ID" value="MBP1938514.1"/>
    <property type="molecule type" value="Genomic_DNA"/>
</dbReference>
<evidence type="ECO:0000256" key="1">
    <source>
        <dbReference type="SAM" id="Phobius"/>
    </source>
</evidence>
<sequence>MKEQVQIVKKIRNIVDRDVRTLSVYLYVSLFVYVFEQ</sequence>
<evidence type="ECO:0000313" key="3">
    <source>
        <dbReference type="Proteomes" id="UP001519273"/>
    </source>
</evidence>
<reference evidence="2 3" key="1">
    <citation type="submission" date="2021-03" db="EMBL/GenBank/DDBJ databases">
        <title>Genomic Encyclopedia of Type Strains, Phase IV (KMG-IV): sequencing the most valuable type-strain genomes for metagenomic binning, comparative biology and taxonomic classification.</title>
        <authorList>
            <person name="Goeker M."/>
        </authorList>
    </citation>
    <scope>NUCLEOTIDE SEQUENCE [LARGE SCALE GENOMIC DNA]</scope>
    <source>
        <strain evidence="2 3">DSM 23491</strain>
    </source>
</reference>